<organism evidence="4 12">
    <name type="scientific">Gordonia westfalica</name>
    <dbReference type="NCBI Taxonomy" id="158898"/>
    <lineage>
        <taxon>Bacteria</taxon>
        <taxon>Bacillati</taxon>
        <taxon>Actinomycetota</taxon>
        <taxon>Actinomycetes</taxon>
        <taxon>Mycobacteriales</taxon>
        <taxon>Gordoniaceae</taxon>
        <taxon>Gordonia</taxon>
    </lineage>
</organism>
<evidence type="ECO:0000313" key="7">
    <source>
        <dbReference type="EMBL" id="SDT91072.1"/>
    </source>
</evidence>
<evidence type="ECO:0000313" key="2">
    <source>
        <dbReference type="EMBL" id="SDT84369.1"/>
    </source>
</evidence>
<dbReference type="EMBL" id="FNLM01000029">
    <property type="protein sequence ID" value="SDT91058.1"/>
    <property type="molecule type" value="Genomic_DNA"/>
</dbReference>
<evidence type="ECO:0000313" key="1">
    <source>
        <dbReference type="EMBL" id="SDT84316.1"/>
    </source>
</evidence>
<dbReference type="Proteomes" id="UP000183180">
    <property type="component" value="Unassembled WGS sequence"/>
</dbReference>
<evidence type="ECO:0000313" key="3">
    <source>
        <dbReference type="EMBL" id="SDT84412.1"/>
    </source>
</evidence>
<reference evidence="4 12" key="1">
    <citation type="submission" date="2016-10" db="EMBL/GenBank/DDBJ databases">
        <authorList>
            <person name="de Groot N.N."/>
        </authorList>
    </citation>
    <scope>NUCLEOTIDE SEQUENCE [LARGE SCALE GENOMIC DNA]</scope>
    <source>
        <strain evidence="4 12">DSM 44215</strain>
    </source>
</reference>
<dbReference type="EMBL" id="FNLM01000024">
    <property type="protein sequence ID" value="SDT87091.1"/>
    <property type="molecule type" value="Genomic_DNA"/>
</dbReference>
<evidence type="ECO:0000313" key="9">
    <source>
        <dbReference type="EMBL" id="SDT95978.1"/>
    </source>
</evidence>
<dbReference type="EMBL" id="FNLM01000036">
    <property type="protein sequence ID" value="SDU78428.1"/>
    <property type="molecule type" value="Genomic_DNA"/>
</dbReference>
<gene>
    <name evidence="1" type="ORF">SAMN04488548_10812</name>
    <name evidence="2" type="ORF">SAMN04488548_10829</name>
    <name evidence="3" type="ORF">SAMN04488548_10843</name>
    <name evidence="4" type="ORF">SAMN04488548_12420</name>
    <name evidence="5" type="ORF">SAMN04488548_12517</name>
    <name evidence="6" type="ORF">SAMN04488548_12936</name>
    <name evidence="7" type="ORF">SAMN04488548_12937</name>
    <name evidence="8" type="ORF">SAMN04488548_13321</name>
    <name evidence="9" type="ORF">SAMN04488548_13333</name>
    <name evidence="10" type="ORF">SAMN04488548_13349</name>
    <name evidence="11" type="ORF">SAMN04488548_13613</name>
</gene>
<evidence type="ECO:0000313" key="11">
    <source>
        <dbReference type="EMBL" id="SDU78428.1"/>
    </source>
</evidence>
<accession>A0A1H2DW83</accession>
<dbReference type="EMBL" id="FNLM01000033">
    <property type="protein sequence ID" value="SDT95978.1"/>
    <property type="molecule type" value="Genomic_DNA"/>
</dbReference>
<dbReference type="EMBL" id="FNLM01000033">
    <property type="protein sequence ID" value="SDT95779.1"/>
    <property type="molecule type" value="Genomic_DNA"/>
</dbReference>
<evidence type="ECO:0000313" key="5">
    <source>
        <dbReference type="EMBL" id="SDT87670.1"/>
    </source>
</evidence>
<dbReference type="EMBL" id="FNLM01000033">
    <property type="protein sequence ID" value="SDT96249.1"/>
    <property type="molecule type" value="Genomic_DNA"/>
</dbReference>
<dbReference type="EMBL" id="FNLM01000029">
    <property type="protein sequence ID" value="SDT91072.1"/>
    <property type="molecule type" value="Genomic_DNA"/>
</dbReference>
<evidence type="ECO:0000313" key="10">
    <source>
        <dbReference type="EMBL" id="SDT96249.1"/>
    </source>
</evidence>
<dbReference type="AlphaFoldDB" id="A0A1H2DW83"/>
<dbReference type="EMBL" id="FNLM01000025">
    <property type="protein sequence ID" value="SDT87670.1"/>
    <property type="molecule type" value="Genomic_DNA"/>
</dbReference>
<protein>
    <submittedName>
        <fullName evidence="4">Uncharacterized protein</fullName>
    </submittedName>
</protein>
<name>A0A1H2DW83_9ACTN</name>
<dbReference type="STRING" id="158898.SAMN04488548_10812"/>
<dbReference type="EMBL" id="FNLM01000008">
    <property type="protein sequence ID" value="SDT84316.1"/>
    <property type="molecule type" value="Genomic_DNA"/>
</dbReference>
<evidence type="ECO:0000313" key="6">
    <source>
        <dbReference type="EMBL" id="SDT91058.1"/>
    </source>
</evidence>
<dbReference type="EMBL" id="FNLM01000008">
    <property type="protein sequence ID" value="SDT84369.1"/>
    <property type="molecule type" value="Genomic_DNA"/>
</dbReference>
<dbReference type="EMBL" id="FNLM01000008">
    <property type="protein sequence ID" value="SDT84412.1"/>
    <property type="molecule type" value="Genomic_DNA"/>
</dbReference>
<evidence type="ECO:0000313" key="4">
    <source>
        <dbReference type="EMBL" id="SDT87091.1"/>
    </source>
</evidence>
<proteinExistence type="predicted"/>
<evidence type="ECO:0000313" key="8">
    <source>
        <dbReference type="EMBL" id="SDT95779.1"/>
    </source>
</evidence>
<sequence length="123" mass="13577">MGQLTGNTRQFGTCACGSQIISREERTQVRARPTVWGRAECQSPPLTCGVRNGGRESQWLSALANGPVPTLFKDIQEGDFVFAKGRWRQVTSRTVTELTLGLDQVSLSELVDVNAEREILRPS</sequence>
<evidence type="ECO:0000313" key="12">
    <source>
        <dbReference type="Proteomes" id="UP000183180"/>
    </source>
</evidence>